<evidence type="ECO:0000313" key="2">
    <source>
        <dbReference type="Proteomes" id="UP000276133"/>
    </source>
</evidence>
<organism evidence="1 2">
    <name type="scientific">Brachionus plicatilis</name>
    <name type="common">Marine rotifer</name>
    <name type="synonym">Brachionus muelleri</name>
    <dbReference type="NCBI Taxonomy" id="10195"/>
    <lineage>
        <taxon>Eukaryota</taxon>
        <taxon>Metazoa</taxon>
        <taxon>Spiralia</taxon>
        <taxon>Gnathifera</taxon>
        <taxon>Rotifera</taxon>
        <taxon>Eurotatoria</taxon>
        <taxon>Monogononta</taxon>
        <taxon>Pseudotrocha</taxon>
        <taxon>Ploima</taxon>
        <taxon>Brachionidae</taxon>
        <taxon>Brachionus</taxon>
    </lineage>
</organism>
<evidence type="ECO:0000313" key="1">
    <source>
        <dbReference type="EMBL" id="RNA34878.1"/>
    </source>
</evidence>
<keyword evidence="2" id="KW-1185">Reference proteome</keyword>
<proteinExistence type="predicted"/>
<reference evidence="1 2" key="1">
    <citation type="journal article" date="2018" name="Sci. Rep.">
        <title>Genomic signatures of local adaptation to the degree of environmental predictability in rotifers.</title>
        <authorList>
            <person name="Franch-Gras L."/>
            <person name="Hahn C."/>
            <person name="Garcia-Roger E.M."/>
            <person name="Carmona M.J."/>
            <person name="Serra M."/>
            <person name="Gomez A."/>
        </authorList>
    </citation>
    <scope>NUCLEOTIDE SEQUENCE [LARGE SCALE GENOMIC DNA]</scope>
    <source>
        <strain evidence="1">HYR1</strain>
    </source>
</reference>
<accession>A0A3M7SH28</accession>
<gene>
    <name evidence="1" type="ORF">BpHYR1_024634</name>
</gene>
<dbReference type="AlphaFoldDB" id="A0A3M7SH28"/>
<name>A0A3M7SH28_BRAPC</name>
<dbReference type="EMBL" id="REGN01001402">
    <property type="protein sequence ID" value="RNA34878.1"/>
    <property type="molecule type" value="Genomic_DNA"/>
</dbReference>
<sequence length="166" mass="18008">MNKDAHGLKVVVRGANVVDGVATRVLGVQVNVVAGDQRLSALNVSVYEADKQRSVAGPVHSLHAPHIVLGFLFFHQASFVGQVLANEFVSIGRGRYVQRVVQIGILFAGKSVVLCQDFYDVASAVLGSVVDGQIAIFVFWPNMACELVQQTLYCFQMVVLDGYLQD</sequence>
<dbReference type="Proteomes" id="UP000276133">
    <property type="component" value="Unassembled WGS sequence"/>
</dbReference>
<protein>
    <submittedName>
        <fullName evidence="1">Uncharacterized protein</fullName>
    </submittedName>
</protein>
<comment type="caution">
    <text evidence="1">The sequence shown here is derived from an EMBL/GenBank/DDBJ whole genome shotgun (WGS) entry which is preliminary data.</text>
</comment>